<name>H2Z884_CIOSA</name>
<dbReference type="Ensembl" id="ENSCSAVT00000013955.1">
    <property type="protein sequence ID" value="ENSCSAVP00000013796.1"/>
    <property type="gene ID" value="ENSCSAVG00000008095.1"/>
</dbReference>
<dbReference type="Pfam" id="PF21114">
    <property type="entry name" value="DDR1-2_DS-like"/>
    <property type="match status" value="1"/>
</dbReference>
<keyword evidence="10" id="KW-0675">Receptor</keyword>
<evidence type="ECO:0000256" key="11">
    <source>
        <dbReference type="ARBA" id="ARBA00023180"/>
    </source>
</evidence>
<keyword evidence="7 13" id="KW-1133">Transmembrane helix</keyword>
<evidence type="ECO:0000256" key="10">
    <source>
        <dbReference type="ARBA" id="ARBA00023170"/>
    </source>
</evidence>
<organism evidence="16 17">
    <name type="scientific">Ciona savignyi</name>
    <name type="common">Pacific transparent sea squirt</name>
    <dbReference type="NCBI Taxonomy" id="51511"/>
    <lineage>
        <taxon>Eukaryota</taxon>
        <taxon>Metazoa</taxon>
        <taxon>Chordata</taxon>
        <taxon>Tunicata</taxon>
        <taxon>Ascidiacea</taxon>
        <taxon>Phlebobranchia</taxon>
        <taxon>Cionidae</taxon>
        <taxon>Ciona</taxon>
    </lineage>
</organism>
<protein>
    <recommendedName>
        <fullName evidence="18">Receptor protein-tyrosine kinase</fullName>
    </recommendedName>
</protein>
<dbReference type="GO" id="GO:0038062">
    <property type="term" value="F:protein tyrosine kinase collagen receptor activity"/>
    <property type="evidence" value="ECO:0007669"/>
    <property type="project" value="TreeGrafter"/>
</dbReference>
<dbReference type="Pfam" id="PF00754">
    <property type="entry name" value="F5_F8_type_C"/>
    <property type="match status" value="1"/>
</dbReference>
<dbReference type="GO" id="GO:0051897">
    <property type="term" value="P:positive regulation of phosphatidylinositol 3-kinase/protein kinase B signal transduction"/>
    <property type="evidence" value="ECO:0007669"/>
    <property type="project" value="TreeGrafter"/>
</dbReference>
<evidence type="ECO:0000256" key="4">
    <source>
        <dbReference type="ARBA" id="ARBA00022729"/>
    </source>
</evidence>
<dbReference type="Gene3D" id="1.10.510.10">
    <property type="entry name" value="Transferase(Phosphotransferase) domain 1"/>
    <property type="match status" value="1"/>
</dbReference>
<dbReference type="GO" id="GO:0043235">
    <property type="term" value="C:receptor complex"/>
    <property type="evidence" value="ECO:0007669"/>
    <property type="project" value="TreeGrafter"/>
</dbReference>
<dbReference type="GO" id="GO:0005518">
    <property type="term" value="F:collagen binding"/>
    <property type="evidence" value="ECO:0007669"/>
    <property type="project" value="TreeGrafter"/>
</dbReference>
<dbReference type="GeneTree" id="ENSGT00940000169525"/>
<keyword evidence="11" id="KW-0325">Glycoprotein</keyword>
<keyword evidence="6" id="KW-0067">ATP-binding</keyword>
<evidence type="ECO:0000256" key="5">
    <source>
        <dbReference type="ARBA" id="ARBA00022741"/>
    </source>
</evidence>
<dbReference type="PROSITE" id="PS50011">
    <property type="entry name" value="PROTEIN_KINASE_DOM"/>
    <property type="match status" value="1"/>
</dbReference>
<proteinExistence type="inferred from homology"/>
<evidence type="ECO:0000256" key="12">
    <source>
        <dbReference type="ARBA" id="ARBA00061639"/>
    </source>
</evidence>
<evidence type="ECO:0000256" key="1">
    <source>
        <dbReference type="ARBA" id="ARBA00004251"/>
    </source>
</evidence>
<reference evidence="16" key="2">
    <citation type="submission" date="2025-08" db="UniProtKB">
        <authorList>
            <consortium name="Ensembl"/>
        </authorList>
    </citation>
    <scope>IDENTIFICATION</scope>
</reference>
<comment type="similarity">
    <text evidence="12">Belongs to the protein kinase superfamily. Tyr protein kinase family. Insulin receptor subfamily.</text>
</comment>
<dbReference type="Proteomes" id="UP000007875">
    <property type="component" value="Unassembled WGS sequence"/>
</dbReference>
<dbReference type="InterPro" id="IPR000421">
    <property type="entry name" value="FA58C"/>
</dbReference>
<evidence type="ECO:0000313" key="16">
    <source>
        <dbReference type="Ensembl" id="ENSCSAVP00000013796.1"/>
    </source>
</evidence>
<dbReference type="SMART" id="SM00219">
    <property type="entry name" value="TyrKc"/>
    <property type="match status" value="1"/>
</dbReference>
<dbReference type="PROSITE" id="PS00109">
    <property type="entry name" value="PROTEIN_KINASE_TYR"/>
    <property type="match status" value="1"/>
</dbReference>
<dbReference type="PANTHER" id="PTHR24416">
    <property type="entry name" value="TYROSINE-PROTEIN KINASE RECEPTOR"/>
    <property type="match status" value="1"/>
</dbReference>
<dbReference type="SMART" id="SM00231">
    <property type="entry name" value="FA58C"/>
    <property type="match status" value="1"/>
</dbReference>
<keyword evidence="17" id="KW-1185">Reference proteome</keyword>
<dbReference type="InterPro" id="IPR011009">
    <property type="entry name" value="Kinase-like_dom_sf"/>
</dbReference>
<keyword evidence="2" id="KW-1003">Cell membrane</keyword>
<dbReference type="InterPro" id="IPR000719">
    <property type="entry name" value="Prot_kinase_dom"/>
</dbReference>
<dbReference type="SUPFAM" id="SSF56112">
    <property type="entry name" value="Protein kinase-like (PK-like)"/>
    <property type="match status" value="1"/>
</dbReference>
<dbReference type="PROSITE" id="PS01285">
    <property type="entry name" value="FA58C_1"/>
    <property type="match status" value="1"/>
</dbReference>
<accession>H2Z884</accession>
<evidence type="ECO:0000256" key="7">
    <source>
        <dbReference type="ARBA" id="ARBA00022989"/>
    </source>
</evidence>
<evidence type="ECO:0000259" key="14">
    <source>
        <dbReference type="PROSITE" id="PS50011"/>
    </source>
</evidence>
<feature type="domain" description="Protein kinase" evidence="14">
    <location>
        <begin position="565"/>
        <end position="853"/>
    </location>
</feature>
<evidence type="ECO:0000256" key="13">
    <source>
        <dbReference type="SAM" id="Phobius"/>
    </source>
</evidence>
<keyword evidence="4" id="KW-0732">Signal</keyword>
<dbReference type="SUPFAM" id="SSF49785">
    <property type="entry name" value="Galactose-binding domain-like"/>
    <property type="match status" value="1"/>
</dbReference>
<dbReference type="Gene3D" id="3.30.200.20">
    <property type="entry name" value="Phosphorylase Kinase, domain 1"/>
    <property type="match status" value="1"/>
</dbReference>
<feature type="transmembrane region" description="Helical" evidence="13">
    <location>
        <begin position="392"/>
        <end position="415"/>
    </location>
</feature>
<dbReference type="PROSITE" id="PS01286">
    <property type="entry name" value="FA58C_2"/>
    <property type="match status" value="1"/>
</dbReference>
<dbReference type="FunFam" id="1.10.510.10:FF:000053">
    <property type="entry name" value="Epithelial discoidin domain-containing receptor 1"/>
    <property type="match status" value="1"/>
</dbReference>
<keyword evidence="9" id="KW-1015">Disulfide bond</keyword>
<evidence type="ECO:0000256" key="6">
    <source>
        <dbReference type="ARBA" id="ARBA00022840"/>
    </source>
</evidence>
<reference evidence="16" key="3">
    <citation type="submission" date="2025-09" db="UniProtKB">
        <authorList>
            <consortium name="Ensembl"/>
        </authorList>
    </citation>
    <scope>IDENTIFICATION</scope>
</reference>
<dbReference type="GO" id="GO:0005886">
    <property type="term" value="C:plasma membrane"/>
    <property type="evidence" value="ECO:0007669"/>
    <property type="project" value="UniProtKB-SubCell"/>
</dbReference>
<comment type="subcellular location">
    <subcellularLocation>
        <location evidence="1">Cell membrane</location>
        <topology evidence="1">Single-pass type I membrane protein</topology>
    </subcellularLocation>
</comment>
<dbReference type="PRINTS" id="PR00109">
    <property type="entry name" value="TYRKINASE"/>
</dbReference>
<dbReference type="InterPro" id="IPR008979">
    <property type="entry name" value="Galactose-bd-like_sf"/>
</dbReference>
<dbReference type="InterPro" id="IPR050122">
    <property type="entry name" value="RTK"/>
</dbReference>
<dbReference type="PROSITE" id="PS50022">
    <property type="entry name" value="FA58C_3"/>
    <property type="match status" value="1"/>
</dbReference>
<evidence type="ECO:0008006" key="18">
    <source>
        <dbReference type="Google" id="ProtNLM"/>
    </source>
</evidence>
<keyword evidence="3 13" id="KW-0812">Transmembrane</keyword>
<dbReference type="InterPro" id="IPR008266">
    <property type="entry name" value="Tyr_kinase_AS"/>
</dbReference>
<evidence type="ECO:0000256" key="3">
    <source>
        <dbReference type="ARBA" id="ARBA00022692"/>
    </source>
</evidence>
<dbReference type="Gene3D" id="2.60.120.260">
    <property type="entry name" value="Galactose-binding domain-like"/>
    <property type="match status" value="1"/>
</dbReference>
<feature type="domain" description="F5/8 type C" evidence="15">
    <location>
        <begin position="1"/>
        <end position="157"/>
    </location>
</feature>
<evidence type="ECO:0000259" key="15">
    <source>
        <dbReference type="PROSITE" id="PS50022"/>
    </source>
</evidence>
<dbReference type="Pfam" id="PF07714">
    <property type="entry name" value="PK_Tyr_Ser-Thr"/>
    <property type="match status" value="1"/>
</dbReference>
<dbReference type="GO" id="GO:0010976">
    <property type="term" value="P:positive regulation of neuron projection development"/>
    <property type="evidence" value="ECO:0007669"/>
    <property type="project" value="TreeGrafter"/>
</dbReference>
<evidence type="ECO:0000256" key="8">
    <source>
        <dbReference type="ARBA" id="ARBA00023136"/>
    </source>
</evidence>
<keyword evidence="8 13" id="KW-0472">Membrane</keyword>
<evidence type="ECO:0000313" key="17">
    <source>
        <dbReference type="Proteomes" id="UP000007875"/>
    </source>
</evidence>
<sequence>CRHALGMQSKRIPDRALSSSSHHAAGTQGMYARLERNEGDGAWCPSGYILPGESDQYLQIDLPEPNFITNVATQGRYANGLGREYTKSYMLNYSRDGETWFQWTNYMGVKLLQGNSDTKTVKRQMLNPGVAGASYIRIIPVSTRPMSVCLRLELYGCHWTSGLVSYDLPTPEDSGFGNIQKKSTNTKYSDDTYDGTKSSTWFRSGLGQLSDGIIGDNDLSRVVSSRWIGFDYVGWSAANTNEVTLTFRFADVRNFTLMRVHCSNDMTIRARLFSSVKVAFSLNGKTFPSISGSRHLAYEVPNDAFDPTSRFVNVPLQGSIARYVRATFRIQDQLLLISEIEFNNSNFEDLLSLYWVAVKTNYQQKNKAMYPANAEKNTTNEPTVTPTVSSNLPVIIGSLIGVIALLMIIVLGLCYRQHRLRKKMSQTFVQIEPTVLPTNDNLYLQPRDAVLSPPPPYQQNPEVTNLYHQPGTSGFYAKYALFWYLCSDGNFFLEFCRRLLDQPDVTKNTPNLSHYAESNIFMPAGVSGNNVYAVPWSTPPIHKKNKKKLAAGTTNEPPEFPREKLEVVEQLGEGQFGEVQLCKAHCSLRKLAPAQFKFPGEPDEPVLVAVKVLRSDATTNAKEDFLKEVRVMGHMQDPNIVHLLAVCTSNEPYAMITEYMEYGDLNQYLQSRADKMANDPTCKEAKINEILIDMSVQIASGMRYLSSHKFVHRDLATRNCLVDSKHSIRIADFGMSRNMYQSDYYRIQGRAVLPIRWMSWECVLMGKFSSASDVWAFGVTLWEIFSFCQLQPHSSLTDQQVIENMHHIFKRTGEEVHITKPKRCPATLFNLIHQCWKRQPEDRPTFQQLHSYLLEKKATPK</sequence>
<dbReference type="CDD" id="cd05051">
    <property type="entry name" value="PTKc_DDR"/>
    <property type="match status" value="1"/>
</dbReference>
<evidence type="ECO:0000256" key="9">
    <source>
        <dbReference type="ARBA" id="ARBA00023157"/>
    </source>
</evidence>
<dbReference type="FunFam" id="2.60.120.260:FF:000007">
    <property type="entry name" value="Discoidin domain receptor tyrosine kinase 1"/>
    <property type="match status" value="1"/>
</dbReference>
<dbReference type="CDD" id="cd00057">
    <property type="entry name" value="FA58C"/>
    <property type="match status" value="1"/>
</dbReference>
<dbReference type="AlphaFoldDB" id="H2Z884"/>
<reference evidence="17" key="1">
    <citation type="submission" date="2003-08" db="EMBL/GenBank/DDBJ databases">
        <authorList>
            <person name="Birren B."/>
            <person name="Nusbaum C."/>
            <person name="Abebe A."/>
            <person name="Abouelleil A."/>
            <person name="Adekoya E."/>
            <person name="Ait-zahra M."/>
            <person name="Allen N."/>
            <person name="Allen T."/>
            <person name="An P."/>
            <person name="Anderson M."/>
            <person name="Anderson S."/>
            <person name="Arachchi H."/>
            <person name="Armbruster J."/>
            <person name="Bachantsang P."/>
            <person name="Baldwin J."/>
            <person name="Barry A."/>
            <person name="Bayul T."/>
            <person name="Blitshsteyn B."/>
            <person name="Bloom T."/>
            <person name="Blye J."/>
            <person name="Boguslavskiy L."/>
            <person name="Borowsky M."/>
            <person name="Boukhgalter B."/>
            <person name="Brunache A."/>
            <person name="Butler J."/>
            <person name="Calixte N."/>
            <person name="Calvo S."/>
            <person name="Camarata J."/>
            <person name="Campo K."/>
            <person name="Chang J."/>
            <person name="Cheshatsang Y."/>
            <person name="Citroen M."/>
            <person name="Collymore A."/>
            <person name="Considine T."/>
            <person name="Cook A."/>
            <person name="Cooke P."/>
            <person name="Corum B."/>
            <person name="Cuomo C."/>
            <person name="David R."/>
            <person name="Dawoe T."/>
            <person name="Degray S."/>
            <person name="Dodge S."/>
            <person name="Dooley K."/>
            <person name="Dorje P."/>
            <person name="Dorjee K."/>
            <person name="Dorris L."/>
            <person name="Duffey N."/>
            <person name="Dupes A."/>
            <person name="Elkins T."/>
            <person name="Engels R."/>
            <person name="Erickson J."/>
            <person name="Farina A."/>
            <person name="Faro S."/>
            <person name="Ferreira P."/>
            <person name="Fischer H."/>
            <person name="Fitzgerald M."/>
            <person name="Foley K."/>
            <person name="Gage D."/>
            <person name="Galagan J."/>
            <person name="Gearin G."/>
            <person name="Gnerre S."/>
            <person name="Gnirke A."/>
            <person name="Goyette A."/>
            <person name="Graham J."/>
            <person name="Grandbois E."/>
            <person name="Gyaltsen K."/>
            <person name="Hafez N."/>
            <person name="Hagopian D."/>
            <person name="Hagos B."/>
            <person name="Hall J."/>
            <person name="Hatcher B."/>
            <person name="Heller A."/>
            <person name="Higgins H."/>
            <person name="Honan T."/>
            <person name="Horn A."/>
            <person name="Houde N."/>
            <person name="Hughes L."/>
            <person name="Hulme W."/>
            <person name="Husby E."/>
            <person name="Iliev I."/>
            <person name="Jaffe D."/>
            <person name="Jones C."/>
            <person name="Kamal M."/>
            <person name="Kamat A."/>
            <person name="Kamvysselis M."/>
            <person name="Karlsson E."/>
            <person name="Kells C."/>
            <person name="Kieu A."/>
            <person name="Kisner P."/>
            <person name="Kodira C."/>
            <person name="Kulbokas E."/>
            <person name="Labutti K."/>
            <person name="Lama D."/>
            <person name="Landers T."/>
            <person name="Leger J."/>
            <person name="Levine S."/>
            <person name="Lewis D."/>
            <person name="Lewis T."/>
            <person name="Lindblad-toh K."/>
            <person name="Liu X."/>
            <person name="Lokyitsang T."/>
            <person name="Lokyitsang Y."/>
            <person name="Lucien O."/>
            <person name="Lui A."/>
            <person name="Ma L.J."/>
            <person name="Mabbitt R."/>
            <person name="Macdonald J."/>
            <person name="Maclean C."/>
            <person name="Major J."/>
            <person name="Manning J."/>
            <person name="Marabella R."/>
            <person name="Maru K."/>
            <person name="Matthews C."/>
            <person name="Mauceli E."/>
            <person name="Mccarthy M."/>
            <person name="Mcdonough S."/>
            <person name="Mcghee T."/>
            <person name="Meldrim J."/>
            <person name="Meneus L."/>
            <person name="Mesirov J."/>
            <person name="Mihalev A."/>
            <person name="Mihova T."/>
            <person name="Mikkelsen T."/>
            <person name="Mlenga V."/>
            <person name="Moru K."/>
            <person name="Mozes J."/>
            <person name="Mulrain L."/>
            <person name="Munson G."/>
            <person name="Naylor J."/>
            <person name="Newes C."/>
            <person name="Nguyen C."/>
            <person name="Nguyen N."/>
            <person name="Nguyen T."/>
            <person name="Nicol R."/>
            <person name="Nielsen C."/>
            <person name="Nizzari M."/>
            <person name="Norbu C."/>
            <person name="Norbu N."/>
            <person name="O'donnell P."/>
            <person name="Okoawo O."/>
            <person name="O'leary S."/>
            <person name="Omotosho B."/>
            <person name="O'neill K."/>
            <person name="Osman S."/>
            <person name="Parker S."/>
            <person name="Perrin D."/>
            <person name="Phunkhang P."/>
            <person name="Piqani B."/>
            <person name="Purcell S."/>
            <person name="Rachupka T."/>
            <person name="Ramasamy U."/>
            <person name="Rameau R."/>
            <person name="Ray V."/>
            <person name="Raymond C."/>
            <person name="Retta R."/>
            <person name="Richardson S."/>
            <person name="Rise C."/>
            <person name="Rodriguez J."/>
            <person name="Rogers J."/>
            <person name="Rogov P."/>
            <person name="Rutman M."/>
            <person name="Schupbach R."/>
            <person name="Seaman C."/>
            <person name="Settipalli S."/>
            <person name="Sharpe T."/>
            <person name="Sheridan J."/>
            <person name="Sherpa N."/>
            <person name="Shi J."/>
            <person name="Smirnov S."/>
            <person name="Smith C."/>
            <person name="Sougnez C."/>
            <person name="Spencer B."/>
            <person name="Stalker J."/>
            <person name="Stange-thomann N."/>
            <person name="Stavropoulos S."/>
            <person name="Stetson K."/>
            <person name="Stone C."/>
            <person name="Stone S."/>
            <person name="Stubbs M."/>
            <person name="Talamas J."/>
            <person name="Tchuinga P."/>
            <person name="Tenzing P."/>
            <person name="Tesfaye S."/>
            <person name="Theodore J."/>
            <person name="Thoulutsang Y."/>
            <person name="Topham K."/>
            <person name="Towey S."/>
            <person name="Tsamla T."/>
            <person name="Tsomo N."/>
            <person name="Vallee D."/>
            <person name="Vassiliev H."/>
            <person name="Venkataraman V."/>
            <person name="Vinson J."/>
            <person name="Vo A."/>
            <person name="Wade C."/>
            <person name="Wang S."/>
            <person name="Wangchuk T."/>
            <person name="Wangdi T."/>
            <person name="Whittaker C."/>
            <person name="Wilkinson J."/>
            <person name="Wu Y."/>
            <person name="Wyman D."/>
            <person name="Yadav S."/>
            <person name="Yang S."/>
            <person name="Yang X."/>
            <person name="Yeager S."/>
            <person name="Yee E."/>
            <person name="Young G."/>
            <person name="Zainoun J."/>
            <person name="Zembeck L."/>
            <person name="Zimmer A."/>
            <person name="Zody M."/>
            <person name="Lander E."/>
        </authorList>
    </citation>
    <scope>NUCLEOTIDE SEQUENCE [LARGE SCALE GENOMIC DNA]</scope>
</reference>
<dbReference type="Gene3D" id="2.60.120.1190">
    <property type="match status" value="1"/>
</dbReference>
<dbReference type="InterPro" id="IPR048525">
    <property type="entry name" value="DDR1-2_DS-like"/>
</dbReference>
<dbReference type="GO" id="GO:0005524">
    <property type="term" value="F:ATP binding"/>
    <property type="evidence" value="ECO:0007669"/>
    <property type="project" value="UniProtKB-KW"/>
</dbReference>
<keyword evidence="5" id="KW-0547">Nucleotide-binding</keyword>
<dbReference type="InterPro" id="IPR001245">
    <property type="entry name" value="Ser-Thr/Tyr_kinase_cat_dom"/>
</dbReference>
<dbReference type="PANTHER" id="PTHR24416:SF634">
    <property type="entry name" value="DISCOIDIN DOMAIN-CONTAINING RECEPTOR TYROSINE KINASE B"/>
    <property type="match status" value="1"/>
</dbReference>
<evidence type="ECO:0000256" key="2">
    <source>
        <dbReference type="ARBA" id="ARBA00022475"/>
    </source>
</evidence>
<dbReference type="InterPro" id="IPR020635">
    <property type="entry name" value="Tyr_kinase_cat_dom"/>
</dbReference>